<keyword evidence="1" id="KW-0472">Membrane</keyword>
<dbReference type="KEGG" id="aprc:113873638"/>
<keyword evidence="1" id="KW-1133">Transmembrane helix</keyword>
<protein>
    <submittedName>
        <fullName evidence="3">Uncharacterized protein LOC113873638</fullName>
    </submittedName>
</protein>
<dbReference type="AlphaFoldDB" id="A0A8B8MK72"/>
<dbReference type="Proteomes" id="UP000694853">
    <property type="component" value="Unplaced"/>
</dbReference>
<keyword evidence="1" id="KW-0812">Transmembrane</keyword>
<gene>
    <name evidence="3" type="primary">LOC113873638</name>
</gene>
<evidence type="ECO:0000313" key="3">
    <source>
        <dbReference type="RefSeq" id="XP_027367649.1"/>
    </source>
</evidence>
<dbReference type="PANTHER" id="PTHR34054:SF4">
    <property type="entry name" value="PROTEIN, PUTATIVE-RELATED"/>
    <property type="match status" value="1"/>
</dbReference>
<dbReference type="GeneID" id="113873638"/>
<dbReference type="PANTHER" id="PTHR34054">
    <property type="entry name" value="EXPRESSED PROTEIN"/>
    <property type="match status" value="1"/>
</dbReference>
<organism evidence="2 3">
    <name type="scientific">Abrus precatorius</name>
    <name type="common">Indian licorice</name>
    <name type="synonym">Glycine abrus</name>
    <dbReference type="NCBI Taxonomy" id="3816"/>
    <lineage>
        <taxon>Eukaryota</taxon>
        <taxon>Viridiplantae</taxon>
        <taxon>Streptophyta</taxon>
        <taxon>Embryophyta</taxon>
        <taxon>Tracheophyta</taxon>
        <taxon>Spermatophyta</taxon>
        <taxon>Magnoliopsida</taxon>
        <taxon>eudicotyledons</taxon>
        <taxon>Gunneridae</taxon>
        <taxon>Pentapetalae</taxon>
        <taxon>rosids</taxon>
        <taxon>fabids</taxon>
        <taxon>Fabales</taxon>
        <taxon>Fabaceae</taxon>
        <taxon>Papilionoideae</taxon>
        <taxon>50 kb inversion clade</taxon>
        <taxon>NPAAA clade</taxon>
        <taxon>indigoferoid/millettioid clade</taxon>
        <taxon>Abreae</taxon>
        <taxon>Abrus</taxon>
    </lineage>
</organism>
<reference evidence="3" key="2">
    <citation type="submission" date="2025-08" db="UniProtKB">
        <authorList>
            <consortium name="RefSeq"/>
        </authorList>
    </citation>
    <scope>IDENTIFICATION</scope>
    <source>
        <tissue evidence="3">Young leaves</tissue>
    </source>
</reference>
<sequence>MMGLNKLGTAITVITAVTLAALAVEIVYVLWQRRQRFRPRVRVEPQEASLPCSSSSPGDRERERELELELEQHVMKWQCLNGPSRLLFTIKEEEREELESENDTSAECSAVAVTKLSERVVVDEVAVVVEGLLNETTPFSTPCASPPYYTPYASPSREACYKDKNGDNG</sequence>
<feature type="transmembrane region" description="Helical" evidence="1">
    <location>
        <begin position="6"/>
        <end position="31"/>
    </location>
</feature>
<dbReference type="InterPro" id="IPR045884">
    <property type="entry name" value="At5g59350-like"/>
</dbReference>
<evidence type="ECO:0000313" key="2">
    <source>
        <dbReference type="Proteomes" id="UP000694853"/>
    </source>
</evidence>
<reference evidence="2" key="1">
    <citation type="journal article" date="2019" name="Toxins">
        <title>Detection of Abrin-Like and Prepropulchellin-Like Toxin Genes and Transcripts Using Whole Genome Sequencing and Full-Length Transcript Sequencing of Abrus precatorius.</title>
        <authorList>
            <person name="Hovde B.T."/>
            <person name="Daligault H.E."/>
            <person name="Hanschen E.R."/>
            <person name="Kunde Y.A."/>
            <person name="Johnson M.B."/>
            <person name="Starkenburg S.R."/>
            <person name="Johnson S.L."/>
        </authorList>
    </citation>
    <scope>NUCLEOTIDE SEQUENCE [LARGE SCALE GENOMIC DNA]</scope>
</reference>
<proteinExistence type="predicted"/>
<keyword evidence="2" id="KW-1185">Reference proteome</keyword>
<dbReference type="RefSeq" id="XP_027367649.1">
    <property type="nucleotide sequence ID" value="XM_027511848.1"/>
</dbReference>
<accession>A0A8B8MK72</accession>
<evidence type="ECO:0000256" key="1">
    <source>
        <dbReference type="SAM" id="Phobius"/>
    </source>
</evidence>
<name>A0A8B8MK72_ABRPR</name>